<proteinExistence type="inferred from homology"/>
<dbReference type="EMBL" id="JTAK01000002">
    <property type="protein sequence ID" value="KHO65648.1"/>
    <property type="molecule type" value="Genomic_DNA"/>
</dbReference>
<reference evidence="13 14" key="1">
    <citation type="submission" date="2014-11" db="EMBL/GenBank/DDBJ databases">
        <title>Genome sequence of Pseudomonas tuomuerensis JCM 14085.</title>
        <authorList>
            <person name="Shin S.-K."/>
            <person name="Yi H."/>
        </authorList>
    </citation>
    <scope>NUCLEOTIDE SEQUENCE [LARGE SCALE GENOMIC DNA]</scope>
    <source>
        <strain evidence="13 14">JCM 14085</strain>
    </source>
</reference>
<dbReference type="STRING" id="706570.PT85_06250"/>
<dbReference type="GO" id="GO:0004888">
    <property type="term" value="F:transmembrane signaling receptor activity"/>
    <property type="evidence" value="ECO:0007669"/>
    <property type="project" value="InterPro"/>
</dbReference>
<dbReference type="InterPro" id="IPR024478">
    <property type="entry name" value="HlyB_4HB_MCP"/>
</dbReference>
<gene>
    <name evidence="13" type="ORF">PT85_06250</name>
</gene>
<keyword evidence="5 10" id="KW-1133">Transmembrane helix</keyword>
<dbReference type="SMART" id="SM00283">
    <property type="entry name" value="MA"/>
    <property type="match status" value="1"/>
</dbReference>
<dbReference type="Proteomes" id="UP000030980">
    <property type="component" value="Unassembled WGS sequence"/>
</dbReference>
<dbReference type="GO" id="GO:0007165">
    <property type="term" value="P:signal transduction"/>
    <property type="evidence" value="ECO:0007669"/>
    <property type="project" value="UniProtKB-KW"/>
</dbReference>
<keyword evidence="14" id="KW-1185">Reference proteome</keyword>
<dbReference type="Gene3D" id="1.10.287.950">
    <property type="entry name" value="Methyl-accepting chemotaxis protein"/>
    <property type="match status" value="1"/>
</dbReference>
<dbReference type="Pfam" id="PF00672">
    <property type="entry name" value="HAMP"/>
    <property type="match status" value="1"/>
</dbReference>
<comment type="subcellular location">
    <subcellularLocation>
        <location evidence="1">Cell membrane</location>
        <topology evidence="1">Multi-pass membrane protein</topology>
    </subcellularLocation>
</comment>
<organism evidence="13 14">
    <name type="scientific">Pseudomonas flexibilis</name>
    <dbReference type="NCBI Taxonomy" id="706570"/>
    <lineage>
        <taxon>Bacteria</taxon>
        <taxon>Pseudomonadati</taxon>
        <taxon>Pseudomonadota</taxon>
        <taxon>Gammaproteobacteria</taxon>
        <taxon>Pseudomonadales</taxon>
        <taxon>Pseudomonadaceae</taxon>
        <taxon>Pseudomonas</taxon>
    </lineage>
</organism>
<evidence type="ECO:0000313" key="14">
    <source>
        <dbReference type="Proteomes" id="UP000030980"/>
    </source>
</evidence>
<evidence type="ECO:0000256" key="8">
    <source>
        <dbReference type="ARBA" id="ARBA00029447"/>
    </source>
</evidence>
<evidence type="ECO:0000313" key="13">
    <source>
        <dbReference type="EMBL" id="KHO65648.1"/>
    </source>
</evidence>
<dbReference type="PANTHER" id="PTHR32089:SF119">
    <property type="entry name" value="METHYL-ACCEPTING CHEMOTAXIS PROTEIN CTPL"/>
    <property type="match status" value="1"/>
</dbReference>
<dbReference type="InterPro" id="IPR003660">
    <property type="entry name" value="HAMP_dom"/>
</dbReference>
<dbReference type="PANTHER" id="PTHR32089">
    <property type="entry name" value="METHYL-ACCEPTING CHEMOTAXIS PROTEIN MCPB"/>
    <property type="match status" value="1"/>
</dbReference>
<evidence type="ECO:0000259" key="12">
    <source>
        <dbReference type="PROSITE" id="PS50885"/>
    </source>
</evidence>
<name>A0A0B3BMH7_9PSED</name>
<keyword evidence="4 10" id="KW-0812">Transmembrane</keyword>
<evidence type="ECO:0000256" key="10">
    <source>
        <dbReference type="SAM" id="Phobius"/>
    </source>
</evidence>
<keyword evidence="7 9" id="KW-0807">Transducer</keyword>
<keyword evidence="2" id="KW-1003">Cell membrane</keyword>
<dbReference type="AlphaFoldDB" id="A0A0B3BMH7"/>
<dbReference type="GO" id="GO:0006935">
    <property type="term" value="P:chemotaxis"/>
    <property type="evidence" value="ECO:0007669"/>
    <property type="project" value="InterPro"/>
</dbReference>
<comment type="caution">
    <text evidence="13">The sequence shown here is derived from an EMBL/GenBank/DDBJ whole genome shotgun (WGS) entry which is preliminary data.</text>
</comment>
<feature type="domain" description="Methyl-accepting transducer" evidence="11">
    <location>
        <begin position="272"/>
        <end position="508"/>
    </location>
</feature>
<sequence length="544" mass="58894">MLRLFADLKFRWKIALPILVLAVLLMLMGLLAMRSIEHLVQASTQLTNRSLPAVSLLLNADRDLYQAFIAERSLLGDFTEEHAQALRDSHRENLSQAHERVNRYATLQPSPEARRLVEEFNRGFERWKATSERVLAMTREYPAGATALSFGESEKLFEAARDAIDKLGELEDATAEALGQSAIDQGIANRVQQGTLVMIGLLICTLLAFAFPMLVTRPLQRLLERLEQIADGDGDLRGRVEASSRDELGQLGRAFNRFLDKLQPMIAEIGSLAGSVSTSARDQAGLAARNDELISNEFAAVDQVSTAATEMSAAVHEVARSAQQAADTAREADEQSRHGAQVVGASITVIRALASDVGNAAKTIRALEEETASIGAVLEVIRTIAEQTNLLALNAAIEAARAGDQGRGFAVVADEVRALAARTQESTVDIQARIERLQSGVQQAVRAMESGGGKATDSVQRVADVEQVLDGTRGAIQRINDMAAQIATACEEQSSVTEEIARNIDEIRTLSNQATQMSEQSTQASRGLSELSGQLARLVGRFQV</sequence>
<dbReference type="FunFam" id="1.10.287.950:FF:000001">
    <property type="entry name" value="Methyl-accepting chemotaxis sensory transducer"/>
    <property type="match status" value="1"/>
</dbReference>
<dbReference type="InterPro" id="IPR004090">
    <property type="entry name" value="Chemotax_Me-accpt_rcpt"/>
</dbReference>
<evidence type="ECO:0000256" key="5">
    <source>
        <dbReference type="ARBA" id="ARBA00022989"/>
    </source>
</evidence>
<evidence type="ECO:0000256" key="9">
    <source>
        <dbReference type="PROSITE-ProRule" id="PRU00284"/>
    </source>
</evidence>
<evidence type="ECO:0000256" key="2">
    <source>
        <dbReference type="ARBA" id="ARBA00022475"/>
    </source>
</evidence>
<dbReference type="PRINTS" id="PR00260">
    <property type="entry name" value="CHEMTRNSDUCR"/>
</dbReference>
<comment type="similarity">
    <text evidence="8">Belongs to the methyl-accepting chemotaxis (MCP) protein family.</text>
</comment>
<keyword evidence="3" id="KW-0488">Methylation</keyword>
<dbReference type="SUPFAM" id="SSF58104">
    <property type="entry name" value="Methyl-accepting chemotaxis protein (MCP) signaling domain"/>
    <property type="match status" value="1"/>
</dbReference>
<dbReference type="InterPro" id="IPR004089">
    <property type="entry name" value="MCPsignal_dom"/>
</dbReference>
<protein>
    <submittedName>
        <fullName evidence="13">Chemotaxis protein</fullName>
    </submittedName>
</protein>
<dbReference type="SMART" id="SM00304">
    <property type="entry name" value="HAMP"/>
    <property type="match status" value="1"/>
</dbReference>
<dbReference type="CDD" id="cd06225">
    <property type="entry name" value="HAMP"/>
    <property type="match status" value="1"/>
</dbReference>
<dbReference type="GO" id="GO:0005886">
    <property type="term" value="C:plasma membrane"/>
    <property type="evidence" value="ECO:0007669"/>
    <property type="project" value="UniProtKB-SubCell"/>
</dbReference>
<feature type="transmembrane region" description="Helical" evidence="10">
    <location>
        <begin position="196"/>
        <end position="215"/>
    </location>
</feature>
<evidence type="ECO:0000259" key="11">
    <source>
        <dbReference type="PROSITE" id="PS50111"/>
    </source>
</evidence>
<dbReference type="PROSITE" id="PS50111">
    <property type="entry name" value="CHEMOTAXIS_TRANSDUC_2"/>
    <property type="match status" value="1"/>
</dbReference>
<accession>A0A0B3BMH7</accession>
<evidence type="ECO:0000256" key="1">
    <source>
        <dbReference type="ARBA" id="ARBA00004651"/>
    </source>
</evidence>
<evidence type="ECO:0000256" key="6">
    <source>
        <dbReference type="ARBA" id="ARBA00023136"/>
    </source>
</evidence>
<evidence type="ECO:0000256" key="3">
    <source>
        <dbReference type="ARBA" id="ARBA00022481"/>
    </source>
</evidence>
<dbReference type="PROSITE" id="PS50885">
    <property type="entry name" value="HAMP"/>
    <property type="match status" value="1"/>
</dbReference>
<keyword evidence="6 10" id="KW-0472">Membrane</keyword>
<evidence type="ECO:0000256" key="7">
    <source>
        <dbReference type="ARBA" id="ARBA00023224"/>
    </source>
</evidence>
<dbReference type="Pfam" id="PF12729">
    <property type="entry name" value="4HB_MCP_1"/>
    <property type="match status" value="1"/>
</dbReference>
<dbReference type="Pfam" id="PF00015">
    <property type="entry name" value="MCPsignal"/>
    <property type="match status" value="1"/>
</dbReference>
<feature type="domain" description="HAMP" evidence="12">
    <location>
        <begin position="213"/>
        <end position="267"/>
    </location>
</feature>
<dbReference type="OrthoDB" id="2489132at2"/>
<evidence type="ECO:0000256" key="4">
    <source>
        <dbReference type="ARBA" id="ARBA00022692"/>
    </source>
</evidence>
<dbReference type="CDD" id="cd11386">
    <property type="entry name" value="MCP_signal"/>
    <property type="match status" value="1"/>
</dbReference>